<dbReference type="Proteomes" id="UP000078486">
    <property type="component" value="Unassembled WGS sequence"/>
</dbReference>
<organism evidence="1 2">
    <name type="scientific">Termitidicoccus mucosus</name>
    <dbReference type="NCBI Taxonomy" id="1184151"/>
    <lineage>
        <taxon>Bacteria</taxon>
        <taxon>Pseudomonadati</taxon>
        <taxon>Verrucomicrobiota</taxon>
        <taxon>Opitutia</taxon>
        <taxon>Opitutales</taxon>
        <taxon>Opitutaceae</taxon>
        <taxon>Termitidicoccus</taxon>
    </lineage>
</organism>
<protein>
    <submittedName>
        <fullName evidence="1">Uncharacterized protein</fullName>
    </submittedName>
</protein>
<evidence type="ECO:0000313" key="1">
    <source>
        <dbReference type="EMBL" id="OAM89325.1"/>
    </source>
</evidence>
<comment type="caution">
    <text evidence="1">The sequence shown here is derived from an EMBL/GenBank/DDBJ whole genome shotgun (WGS) entry which is preliminary data.</text>
</comment>
<dbReference type="AlphaFoldDB" id="A0A178IJB4"/>
<evidence type="ECO:0000313" key="2">
    <source>
        <dbReference type="Proteomes" id="UP000078486"/>
    </source>
</evidence>
<gene>
    <name evidence="1" type="ORF">AW736_13825</name>
</gene>
<dbReference type="RefSeq" id="WP_068770774.1">
    <property type="nucleotide sequence ID" value="NZ_CP109796.1"/>
</dbReference>
<reference evidence="1 2" key="1">
    <citation type="submission" date="2016-01" db="EMBL/GenBank/DDBJ databases">
        <title>High potential of lignocellulose degradation of a new Verrucomicrobia species.</title>
        <authorList>
            <person name="Wang Y."/>
            <person name="Shi Y."/>
            <person name="Qiu Z."/>
            <person name="Liu S."/>
            <person name="Yang H."/>
        </authorList>
    </citation>
    <scope>NUCLEOTIDE SEQUENCE [LARGE SCALE GENOMIC DNA]</scope>
    <source>
        <strain evidence="1 2">TSB47</strain>
    </source>
</reference>
<sequence>MKTFEIFLKNGTVARVHAAKIDLAGEAKGVLYTAGIGGGWTLTDEAGEIVAEFLPEQVAGFSSKLASEMQDGGSPRISS</sequence>
<name>A0A178IJB4_9BACT</name>
<dbReference type="EMBL" id="LRRQ01000099">
    <property type="protein sequence ID" value="OAM89325.1"/>
    <property type="molecule type" value="Genomic_DNA"/>
</dbReference>
<accession>A0A178IJB4</accession>
<proteinExistence type="predicted"/>
<keyword evidence="2" id="KW-1185">Reference proteome</keyword>